<comment type="subcellular location">
    <subcellularLocation>
        <location evidence="1">Nucleus</location>
    </subcellularLocation>
</comment>
<dbReference type="GO" id="GO:0004386">
    <property type="term" value="F:helicase activity"/>
    <property type="evidence" value="ECO:0007669"/>
    <property type="project" value="UniProtKB-KW"/>
</dbReference>
<evidence type="ECO:0000256" key="12">
    <source>
        <dbReference type="SAM" id="MobiDB-lite"/>
    </source>
</evidence>
<dbReference type="SUPFAM" id="SSF57850">
    <property type="entry name" value="RING/U-box"/>
    <property type="match status" value="1"/>
</dbReference>
<feature type="region of interest" description="Disordered" evidence="12">
    <location>
        <begin position="38"/>
        <end position="59"/>
    </location>
</feature>
<dbReference type="SMART" id="SM00910">
    <property type="entry name" value="HIRAN"/>
    <property type="match status" value="1"/>
</dbReference>
<dbReference type="GO" id="GO:0005634">
    <property type="term" value="C:nucleus"/>
    <property type="evidence" value="ECO:0007669"/>
    <property type="project" value="UniProtKB-SubCell"/>
</dbReference>
<dbReference type="Pfam" id="PF00271">
    <property type="entry name" value="Helicase_C"/>
    <property type="match status" value="1"/>
</dbReference>
<dbReference type="PANTHER" id="PTHR45626">
    <property type="entry name" value="TRANSCRIPTION TERMINATION FACTOR 2-RELATED"/>
    <property type="match status" value="1"/>
</dbReference>
<evidence type="ECO:0000256" key="7">
    <source>
        <dbReference type="ARBA" id="ARBA00022806"/>
    </source>
</evidence>
<organism evidence="16 17">
    <name type="scientific">Lactuca virosa</name>
    <dbReference type="NCBI Taxonomy" id="75947"/>
    <lineage>
        <taxon>Eukaryota</taxon>
        <taxon>Viridiplantae</taxon>
        <taxon>Streptophyta</taxon>
        <taxon>Embryophyta</taxon>
        <taxon>Tracheophyta</taxon>
        <taxon>Spermatophyta</taxon>
        <taxon>Magnoliopsida</taxon>
        <taxon>eudicotyledons</taxon>
        <taxon>Gunneridae</taxon>
        <taxon>Pentapetalae</taxon>
        <taxon>asterids</taxon>
        <taxon>campanulids</taxon>
        <taxon>Asterales</taxon>
        <taxon>Asteraceae</taxon>
        <taxon>Cichorioideae</taxon>
        <taxon>Cichorieae</taxon>
        <taxon>Lactucinae</taxon>
        <taxon>Lactuca</taxon>
    </lineage>
</organism>
<proteinExistence type="inferred from homology"/>
<dbReference type="SMART" id="SM00184">
    <property type="entry name" value="RING"/>
    <property type="match status" value="1"/>
</dbReference>
<comment type="caution">
    <text evidence="16">The sequence shown here is derived from an EMBL/GenBank/DDBJ whole genome shotgun (WGS) entry which is preliminary data.</text>
</comment>
<dbReference type="InterPro" id="IPR001650">
    <property type="entry name" value="Helicase_C-like"/>
</dbReference>
<dbReference type="InterPro" id="IPR001841">
    <property type="entry name" value="Znf_RING"/>
</dbReference>
<feature type="domain" description="RING-type" evidence="13">
    <location>
        <begin position="630"/>
        <end position="669"/>
    </location>
</feature>
<dbReference type="InterPro" id="IPR038718">
    <property type="entry name" value="SNF2-like_sf"/>
</dbReference>
<evidence type="ECO:0000259" key="14">
    <source>
        <dbReference type="PROSITE" id="PS51192"/>
    </source>
</evidence>
<feature type="domain" description="Helicase ATP-binding" evidence="14">
    <location>
        <begin position="273"/>
        <end position="481"/>
    </location>
</feature>
<dbReference type="InterPro" id="IPR014905">
    <property type="entry name" value="HIRAN"/>
</dbReference>
<evidence type="ECO:0000256" key="9">
    <source>
        <dbReference type="ARBA" id="ARBA00022840"/>
    </source>
</evidence>
<evidence type="ECO:0000256" key="11">
    <source>
        <dbReference type="PROSITE-ProRule" id="PRU00175"/>
    </source>
</evidence>
<dbReference type="Pfam" id="PF13639">
    <property type="entry name" value="zf-RING_2"/>
    <property type="match status" value="1"/>
</dbReference>
<name>A0AAU9LXG2_9ASTR</name>
<evidence type="ECO:0000256" key="6">
    <source>
        <dbReference type="ARBA" id="ARBA00022801"/>
    </source>
</evidence>
<dbReference type="GO" id="GO:0016818">
    <property type="term" value="F:hydrolase activity, acting on acid anhydrides, in phosphorus-containing anhydrides"/>
    <property type="evidence" value="ECO:0007669"/>
    <property type="project" value="InterPro"/>
</dbReference>
<dbReference type="EMBL" id="CAKMRJ010000113">
    <property type="protein sequence ID" value="CAH1418565.1"/>
    <property type="molecule type" value="Genomic_DNA"/>
</dbReference>
<dbReference type="GO" id="GO:0003676">
    <property type="term" value="F:nucleic acid binding"/>
    <property type="evidence" value="ECO:0007669"/>
    <property type="project" value="InterPro"/>
</dbReference>
<keyword evidence="3" id="KW-0479">Metal-binding</keyword>
<evidence type="ECO:0000259" key="13">
    <source>
        <dbReference type="PROSITE" id="PS50089"/>
    </source>
</evidence>
<dbReference type="Proteomes" id="UP001157418">
    <property type="component" value="Unassembled WGS sequence"/>
</dbReference>
<evidence type="ECO:0000313" key="17">
    <source>
        <dbReference type="Proteomes" id="UP001157418"/>
    </source>
</evidence>
<evidence type="ECO:0000259" key="15">
    <source>
        <dbReference type="PROSITE" id="PS51194"/>
    </source>
</evidence>
<evidence type="ECO:0000256" key="2">
    <source>
        <dbReference type="ARBA" id="ARBA00008438"/>
    </source>
</evidence>
<dbReference type="Gene3D" id="3.30.70.2330">
    <property type="match status" value="1"/>
</dbReference>
<dbReference type="SMART" id="SM00487">
    <property type="entry name" value="DEXDc"/>
    <property type="match status" value="1"/>
</dbReference>
<dbReference type="GO" id="GO:0005524">
    <property type="term" value="F:ATP binding"/>
    <property type="evidence" value="ECO:0007669"/>
    <property type="project" value="UniProtKB-KW"/>
</dbReference>
<evidence type="ECO:0008006" key="18">
    <source>
        <dbReference type="Google" id="ProtNLM"/>
    </source>
</evidence>
<keyword evidence="4" id="KW-0547">Nucleotide-binding</keyword>
<evidence type="ECO:0000256" key="5">
    <source>
        <dbReference type="ARBA" id="ARBA00022771"/>
    </source>
</evidence>
<evidence type="ECO:0000256" key="3">
    <source>
        <dbReference type="ARBA" id="ARBA00022723"/>
    </source>
</evidence>
<evidence type="ECO:0000256" key="4">
    <source>
        <dbReference type="ARBA" id="ARBA00022741"/>
    </source>
</evidence>
<dbReference type="InterPro" id="IPR017907">
    <property type="entry name" value="Znf_RING_CS"/>
</dbReference>
<dbReference type="AlphaFoldDB" id="A0AAU9LXG2"/>
<dbReference type="GO" id="GO:0008094">
    <property type="term" value="F:ATP-dependent activity, acting on DNA"/>
    <property type="evidence" value="ECO:0007669"/>
    <property type="project" value="TreeGrafter"/>
</dbReference>
<dbReference type="InterPro" id="IPR050628">
    <property type="entry name" value="SNF2_RAD54_helicase_TF"/>
</dbReference>
<dbReference type="Pfam" id="PF08797">
    <property type="entry name" value="HIRAN"/>
    <property type="match status" value="1"/>
</dbReference>
<dbReference type="CDD" id="cd18793">
    <property type="entry name" value="SF2_C_SNF"/>
    <property type="match status" value="1"/>
</dbReference>
<evidence type="ECO:0000256" key="1">
    <source>
        <dbReference type="ARBA" id="ARBA00004123"/>
    </source>
</evidence>
<dbReference type="SUPFAM" id="SSF52540">
    <property type="entry name" value="P-loop containing nucleoside triphosphate hydrolases"/>
    <property type="match status" value="2"/>
</dbReference>
<protein>
    <recommendedName>
        <fullName evidence="18">SWI/SNF-related matrix-associated actin-dependent regulator of chromatin subfamily A member 3-like 1</fullName>
    </recommendedName>
</protein>
<keyword evidence="7" id="KW-0347">Helicase</keyword>
<keyword evidence="9" id="KW-0067">ATP-binding</keyword>
<dbReference type="Pfam" id="PF00176">
    <property type="entry name" value="SNF2-rel_dom"/>
    <property type="match status" value="1"/>
</dbReference>
<dbReference type="Gene3D" id="3.40.50.10810">
    <property type="entry name" value="Tandem AAA-ATPase domain"/>
    <property type="match status" value="1"/>
</dbReference>
<accession>A0AAU9LXG2</accession>
<dbReference type="PROSITE" id="PS51194">
    <property type="entry name" value="HELICASE_CTER"/>
    <property type="match status" value="1"/>
</dbReference>
<sequence length="873" mass="98170">MVSTSTIDTTKSRCRTVAKTLEHKIYIFQKQGMSSNRLPLASIGDEDRDSEELSSSTPSTQSETYMVGFIVANIVGLQYYSGRISGREMVGLVREPLNRFDSNAIKVVNTRTIQVGHIEKKVASVLAPLIDSNLIHVEGIVPKTPKNAAAYKIPCHIHVFSKIEAFEIVKSALGLFLFSPDDPSFSMSESMVVKEKKKGDLDEIFKLVDDNSSKNVVYGVMEPPENFILPDLFLHQKEGLYWLHHRENSDELPPFWEKRDEGFVNVLTNYQSDIRPEPLRGGIFADDMGLGKTLTLLSLIALDKCNDVNVNEELEDEVLVVPSGKRSRKGKVNKTIRPSKKQKKEENIGEIGSKMTLIVCPPSVFSTWITQLTEHTKRGRLKAYMYYGDRTQDVLELQKYDIVLTTYSTLGSELNNMNTPIKKIAWWRVILDEAHVIKNHKANQSVAVTMLNAKRRWVVTGTPIQNGSMDLYSLMAFLKFDPFSIKSYWDRLVQRPIAQGNAKGLSRLQALMATISLRRTKEKTEIGLPPKTIHTCNVELSVDERKLYDEMESEAKSFVEKYIANGSVTHNYSTVLSIILRLRQICTHTELCPEDVRASLSSYNFEDASNNPELLKKLVILLQDSEDLDCPICLSPPSELIITSCAHIFCQNCIIRTLKHSKSLCPLCRHPLSESDLFSPPPEVNKLPASTSSSSSSSSKVTALLKLLEASRNENPCIKSVVFSQFRKLLLLLEEPLKAAGFKTIRLDGVMSGKKRADVIKEFGDSDGCGPTVLLASLKASGTGINLTAASRVYLMEPWWNPAVEEQAMDRVHRIGQKQDVKVVKMIAKDSIDERILLLQEKKQKLAREAFRKKGKEEKRDVNLDDLRTLMSL</sequence>
<dbReference type="SMART" id="SM00490">
    <property type="entry name" value="HELICc"/>
    <property type="match status" value="1"/>
</dbReference>
<evidence type="ECO:0000313" key="16">
    <source>
        <dbReference type="EMBL" id="CAH1418565.1"/>
    </source>
</evidence>
<dbReference type="InterPro" id="IPR013083">
    <property type="entry name" value="Znf_RING/FYVE/PHD"/>
</dbReference>
<dbReference type="InterPro" id="IPR027417">
    <property type="entry name" value="P-loop_NTPase"/>
</dbReference>
<dbReference type="GO" id="GO:0008270">
    <property type="term" value="F:zinc ion binding"/>
    <property type="evidence" value="ECO:0007669"/>
    <property type="project" value="UniProtKB-KW"/>
</dbReference>
<dbReference type="GO" id="GO:0006281">
    <property type="term" value="P:DNA repair"/>
    <property type="evidence" value="ECO:0007669"/>
    <property type="project" value="TreeGrafter"/>
</dbReference>
<dbReference type="InterPro" id="IPR000330">
    <property type="entry name" value="SNF2_N"/>
</dbReference>
<dbReference type="InterPro" id="IPR049730">
    <property type="entry name" value="SNF2/RAD54-like_C"/>
</dbReference>
<comment type="similarity">
    <text evidence="2">Belongs to the SNF2/RAD54 helicase family. RAD16 subfamily.</text>
</comment>
<dbReference type="Gene3D" id="3.30.40.10">
    <property type="entry name" value="Zinc/RING finger domain, C3HC4 (zinc finger)"/>
    <property type="match status" value="1"/>
</dbReference>
<dbReference type="PANTHER" id="PTHR45626:SF17">
    <property type="entry name" value="HELICASE-LIKE TRANSCRIPTION FACTOR"/>
    <property type="match status" value="1"/>
</dbReference>
<dbReference type="PROSITE" id="PS00518">
    <property type="entry name" value="ZF_RING_1"/>
    <property type="match status" value="1"/>
</dbReference>
<dbReference type="Gene3D" id="3.40.50.300">
    <property type="entry name" value="P-loop containing nucleotide triphosphate hydrolases"/>
    <property type="match status" value="1"/>
</dbReference>
<feature type="domain" description="Helicase C-terminal" evidence="15">
    <location>
        <begin position="700"/>
        <end position="868"/>
    </location>
</feature>
<keyword evidence="5 11" id="KW-0863">Zinc-finger</keyword>
<keyword evidence="17" id="KW-1185">Reference proteome</keyword>
<reference evidence="16 17" key="1">
    <citation type="submission" date="2022-01" db="EMBL/GenBank/DDBJ databases">
        <authorList>
            <person name="Xiong W."/>
            <person name="Schranz E."/>
        </authorList>
    </citation>
    <scope>NUCLEOTIDE SEQUENCE [LARGE SCALE GENOMIC DNA]</scope>
</reference>
<evidence type="ECO:0000256" key="10">
    <source>
        <dbReference type="ARBA" id="ARBA00023242"/>
    </source>
</evidence>
<keyword evidence="8" id="KW-0862">Zinc</keyword>
<dbReference type="PROSITE" id="PS51192">
    <property type="entry name" value="HELICASE_ATP_BIND_1"/>
    <property type="match status" value="1"/>
</dbReference>
<dbReference type="PROSITE" id="PS50089">
    <property type="entry name" value="ZF_RING_2"/>
    <property type="match status" value="1"/>
</dbReference>
<keyword evidence="6" id="KW-0378">Hydrolase</keyword>
<evidence type="ECO:0000256" key="8">
    <source>
        <dbReference type="ARBA" id="ARBA00022833"/>
    </source>
</evidence>
<keyword evidence="10" id="KW-0539">Nucleus</keyword>
<dbReference type="InterPro" id="IPR014001">
    <property type="entry name" value="Helicase_ATP-bd"/>
</dbReference>
<gene>
    <name evidence="16" type="ORF">LVIROSA_LOCUS6151</name>
</gene>